<gene>
    <name evidence="1" type="ORF">sscle_06g051120</name>
</gene>
<organism evidence="1 2">
    <name type="scientific">Sclerotinia sclerotiorum (strain ATCC 18683 / 1980 / Ss-1)</name>
    <name type="common">White mold</name>
    <name type="synonym">Whetzelinia sclerotiorum</name>
    <dbReference type="NCBI Taxonomy" id="665079"/>
    <lineage>
        <taxon>Eukaryota</taxon>
        <taxon>Fungi</taxon>
        <taxon>Dikarya</taxon>
        <taxon>Ascomycota</taxon>
        <taxon>Pezizomycotina</taxon>
        <taxon>Leotiomycetes</taxon>
        <taxon>Helotiales</taxon>
        <taxon>Sclerotiniaceae</taxon>
        <taxon>Sclerotinia</taxon>
    </lineage>
</organism>
<evidence type="ECO:0000313" key="1">
    <source>
        <dbReference type="EMBL" id="APA10342.1"/>
    </source>
</evidence>
<dbReference type="Proteomes" id="UP000177798">
    <property type="component" value="Chromosome 6"/>
</dbReference>
<dbReference type="AlphaFoldDB" id="A0A1D9Q6C0"/>
<dbReference type="EMBL" id="CP017819">
    <property type="protein sequence ID" value="APA10342.1"/>
    <property type="molecule type" value="Genomic_DNA"/>
</dbReference>
<dbReference type="OrthoDB" id="3564909at2759"/>
<proteinExistence type="predicted"/>
<accession>A0A1D9Q6C0</accession>
<name>A0A1D9Q6C0_SCLS1</name>
<evidence type="ECO:0008006" key="3">
    <source>
        <dbReference type="Google" id="ProtNLM"/>
    </source>
</evidence>
<reference evidence="2" key="1">
    <citation type="journal article" date="2017" name="Genome Biol. Evol.">
        <title>The complete genome sequence of the phytopathogenic fungus Sclerotinia sclerotiorum reveals insights into the genome architecture of broad host range pathogens.</title>
        <authorList>
            <person name="Derbyshire M."/>
            <person name="Denton-Giles M."/>
            <person name="Hegedus D."/>
            <person name="Seifbarghy S."/>
            <person name="Rollins J."/>
            <person name="van Kan J."/>
            <person name="Seidl M.F."/>
            <person name="Faino L."/>
            <person name="Mbengue M."/>
            <person name="Navaud O."/>
            <person name="Raffaele S."/>
            <person name="Hammond-Kosack K."/>
            <person name="Heard S."/>
            <person name="Oliver R."/>
        </authorList>
    </citation>
    <scope>NUCLEOTIDE SEQUENCE [LARGE SCALE GENOMIC DNA]</scope>
    <source>
        <strain evidence="2">ATCC 18683 / 1980 / Ss-1</strain>
    </source>
</reference>
<dbReference type="VEuPathDB" id="FungiDB:sscle_06g051120"/>
<evidence type="ECO:0000313" key="2">
    <source>
        <dbReference type="Proteomes" id="UP000177798"/>
    </source>
</evidence>
<protein>
    <recommendedName>
        <fullName evidence="3">SprT-like domain-containing protein</fullName>
    </recommendedName>
</protein>
<sequence>MSKVDMPVLACMREEIRAIIEIWRRTDIASRQERLRSYPETLLHETIHAFLNIYTCLCSKCSHDIPRTIRHTGHGLAWHKIADNIESFVKYKLNLELDLERWACLAIEIQVSSLDMRD</sequence>